<evidence type="ECO:0000256" key="1">
    <source>
        <dbReference type="SAM" id="MobiDB-lite"/>
    </source>
</evidence>
<dbReference type="AlphaFoldDB" id="A0A1I0QN42"/>
<feature type="region of interest" description="Disordered" evidence="1">
    <location>
        <begin position="27"/>
        <end position="48"/>
    </location>
</feature>
<dbReference type="OrthoDB" id="7691501at2"/>
<evidence type="ECO:0000313" key="2">
    <source>
        <dbReference type="EMBL" id="SEW28535.1"/>
    </source>
</evidence>
<gene>
    <name evidence="2" type="ORF">SAMN04488515_2026</name>
</gene>
<keyword evidence="3" id="KW-1185">Reference proteome</keyword>
<evidence type="ECO:0000313" key="3">
    <source>
        <dbReference type="Proteomes" id="UP000199167"/>
    </source>
</evidence>
<organism evidence="2 3">
    <name type="scientific">Cognatiyoonia koreensis</name>
    <dbReference type="NCBI Taxonomy" id="364200"/>
    <lineage>
        <taxon>Bacteria</taxon>
        <taxon>Pseudomonadati</taxon>
        <taxon>Pseudomonadota</taxon>
        <taxon>Alphaproteobacteria</taxon>
        <taxon>Rhodobacterales</taxon>
        <taxon>Paracoccaceae</taxon>
        <taxon>Cognatiyoonia</taxon>
    </lineage>
</organism>
<evidence type="ECO:0008006" key="4">
    <source>
        <dbReference type="Google" id="ProtNLM"/>
    </source>
</evidence>
<name>A0A1I0QN42_9RHOB</name>
<protein>
    <recommendedName>
        <fullName evidence="4">Lipoprotein</fullName>
    </recommendedName>
</protein>
<dbReference type="RefSeq" id="WP_089993452.1">
    <property type="nucleotide sequence ID" value="NZ_FOIZ01000001.1"/>
</dbReference>
<sequence length="95" mass="10284">MKRIAFVLLSFAITACTPMSPERAADRCEERARGAQAPEAELTIGANSNSGPFAEGSISITSDFVQGRDPLAVYESCVFQLTGELPIRPPRLRDL</sequence>
<dbReference type="EMBL" id="FOIZ01000001">
    <property type="protein sequence ID" value="SEW28535.1"/>
    <property type="molecule type" value="Genomic_DNA"/>
</dbReference>
<proteinExistence type="predicted"/>
<dbReference type="Proteomes" id="UP000199167">
    <property type="component" value="Unassembled WGS sequence"/>
</dbReference>
<accession>A0A1I0QN42</accession>
<dbReference type="PROSITE" id="PS51257">
    <property type="entry name" value="PROKAR_LIPOPROTEIN"/>
    <property type="match status" value="1"/>
</dbReference>
<reference evidence="2 3" key="1">
    <citation type="submission" date="2016-10" db="EMBL/GenBank/DDBJ databases">
        <authorList>
            <person name="de Groot N.N."/>
        </authorList>
    </citation>
    <scope>NUCLEOTIDE SEQUENCE [LARGE SCALE GENOMIC DNA]</scope>
    <source>
        <strain evidence="2 3">DSM 17925</strain>
    </source>
</reference>
<dbReference type="STRING" id="364200.SAMN04488515_2026"/>